<evidence type="ECO:0000256" key="2">
    <source>
        <dbReference type="ARBA" id="ARBA00006809"/>
    </source>
</evidence>
<accession>A0A8I6TJM8</accession>
<dbReference type="KEGG" id="clec:106670452"/>
<dbReference type="GO" id="GO:0005730">
    <property type="term" value="C:nucleolus"/>
    <property type="evidence" value="ECO:0007669"/>
    <property type="project" value="InterPro"/>
</dbReference>
<dbReference type="GO" id="GO:0003723">
    <property type="term" value="F:RNA binding"/>
    <property type="evidence" value="ECO:0007669"/>
    <property type="project" value="TreeGrafter"/>
</dbReference>
<comment type="subcellular location">
    <subcellularLocation>
        <location evidence="1">Nucleus</location>
    </subcellularLocation>
</comment>
<dbReference type="EnsemblMetazoa" id="XM_014400811.2">
    <property type="protein sequence ID" value="XP_014256297.1"/>
    <property type="gene ID" value="LOC106670452"/>
</dbReference>
<dbReference type="Pfam" id="PF04931">
    <property type="entry name" value="DNA_pol_phi"/>
    <property type="match status" value="1"/>
</dbReference>
<feature type="region of interest" description="Disordered" evidence="4">
    <location>
        <begin position="636"/>
        <end position="673"/>
    </location>
</feature>
<dbReference type="OrthoDB" id="342531at2759"/>
<name>A0A8I6TJM8_CIMLE</name>
<sequence length="1122" mass="128193">MESDNVEVSSEMDHFQNLSINSNDLRFKCVLKIIHMFHKQDTVSGRLTVLRRLIRGLGATKHELRQGHYANFSCLLKQLPKEDFDFSMIHNIILKTLNPALTSKQETGEAYLGQVLAYSALVHTNHLDDQPEHLETIALALIDLSTKRSYLCAQCFECLCVLISKVPKEFVNEGFLQRLKAINSYTLDKLLYLMYLQNSFPESGTVKEVFGTNKLLSKSNASKLAELIMKSSFNYTSEHKFYESFCTKIAKKIRFTTSFWGAVCNFITEEKKMKEAHPPFAMVEAFLKMCATLLKQVIKQDLDPKYVDILIQDPVVNVILIHGRKHSRMVAGISDSICFLLKKVDDESRMRFLKKIMFPPHGSLSYDKMSGSKMASSVILMMGENSIKELAENLRDVVDTKAVPNKERLIALNLFCALLSHQACYENTQWRLEGLKFLLRSGFFADMNYSAEFAGLIKNAFYSQIANRFPSLAAYTTVLKDLVTFINEGLTKKLLRIKIDPEMANTWKHAMKLEKHMDSHLKNNKDEIIQSIYVLTLYMCLILFKEQEDTKINLQDIGSIFYKLTKDAAQDKEGPAWIEVIMDLFLNLLSKQCFSHRHIIACIFKYLVPHVNDQAFTQLVSVLNSSWAHKVFEDGRQADEVSDTSSEGSAQESEDDDEDDDTEEDVPNQNEFSKETLQEKLRDILGPNGDDMSDVDVENIGEDEGHRIDAALVEAFKSSAKSSFNGLNTRENNTMYFQIKVLDLIETIAKFGMNCSKWLTIIPALINLYKAAVTKNQNALKTKLRGTIHKMVFSKVLARETIEERAEVVTLLQHLLTQASLASGVNSEIRPQLSAFSVFLIKSFENMENEQGQKSNNDIVNLVSKFLDDYFCSSKCHLSLSFFKSLIESVLPGMHKYVKKIAEYSASNEIKCQKRIDALRLLKNYFNNGRYFTNITPEQKINIRKCGNYILKFDDGSSGGLNSNYYIALWNLIMVFLKSKASSCVKWNKWKTQVQNTVFPARRPVIKKKEMKRFKKMCSMLELPEEMFTQELPSQPVAMPTRRSEKKRKSSESVTSDDVTDVKEESVGTSENVQPVEKLGNKRRKIHVNKLKKQSKMLRMEAMNEGLESNIFTNAHLSMDED</sequence>
<feature type="region of interest" description="Disordered" evidence="4">
    <location>
        <begin position="1031"/>
        <end position="1081"/>
    </location>
</feature>
<evidence type="ECO:0000256" key="1">
    <source>
        <dbReference type="ARBA" id="ARBA00004123"/>
    </source>
</evidence>
<feature type="compositionally biased region" description="Acidic residues" evidence="4">
    <location>
        <begin position="652"/>
        <end position="666"/>
    </location>
</feature>
<dbReference type="Proteomes" id="UP000494040">
    <property type="component" value="Unassembled WGS sequence"/>
</dbReference>
<evidence type="ECO:0000313" key="6">
    <source>
        <dbReference type="Proteomes" id="UP000494040"/>
    </source>
</evidence>
<dbReference type="AlphaFoldDB" id="A0A8I6TJM8"/>
<dbReference type="GO" id="GO:0043565">
    <property type="term" value="F:sequence-specific DNA binding"/>
    <property type="evidence" value="ECO:0007669"/>
    <property type="project" value="TreeGrafter"/>
</dbReference>
<dbReference type="OMA" id="LQTGHFW"/>
<keyword evidence="6" id="KW-1185">Reference proteome</keyword>
<organism evidence="5 6">
    <name type="scientific">Cimex lectularius</name>
    <name type="common">Bed bug</name>
    <name type="synonym">Acanthia lectularia</name>
    <dbReference type="NCBI Taxonomy" id="79782"/>
    <lineage>
        <taxon>Eukaryota</taxon>
        <taxon>Metazoa</taxon>
        <taxon>Ecdysozoa</taxon>
        <taxon>Arthropoda</taxon>
        <taxon>Hexapoda</taxon>
        <taxon>Insecta</taxon>
        <taxon>Pterygota</taxon>
        <taxon>Neoptera</taxon>
        <taxon>Paraneoptera</taxon>
        <taxon>Hemiptera</taxon>
        <taxon>Heteroptera</taxon>
        <taxon>Panheteroptera</taxon>
        <taxon>Cimicomorpha</taxon>
        <taxon>Cimicidae</taxon>
        <taxon>Cimex</taxon>
    </lineage>
</organism>
<reference evidence="5" key="1">
    <citation type="submission" date="2022-01" db="UniProtKB">
        <authorList>
            <consortium name="EnsemblMetazoa"/>
        </authorList>
    </citation>
    <scope>IDENTIFICATION</scope>
</reference>
<comment type="similarity">
    <text evidence="2">Belongs to the MYBBP1A family.</text>
</comment>
<proteinExistence type="inferred from homology"/>
<dbReference type="InterPro" id="IPR016024">
    <property type="entry name" value="ARM-type_fold"/>
</dbReference>
<evidence type="ECO:0000256" key="3">
    <source>
        <dbReference type="ARBA" id="ARBA00023242"/>
    </source>
</evidence>
<dbReference type="PANTHER" id="PTHR13213:SF2">
    <property type="entry name" value="MYB-BINDING PROTEIN 1A"/>
    <property type="match status" value="1"/>
</dbReference>
<gene>
    <name evidence="5" type="primary">106670452</name>
</gene>
<dbReference type="SUPFAM" id="SSF48371">
    <property type="entry name" value="ARM repeat"/>
    <property type="match status" value="1"/>
</dbReference>
<dbReference type="PANTHER" id="PTHR13213">
    <property type="entry name" value="MYB-BINDING PROTEIN 1A FAMILY MEMBER"/>
    <property type="match status" value="1"/>
</dbReference>
<evidence type="ECO:0000256" key="4">
    <source>
        <dbReference type="SAM" id="MobiDB-lite"/>
    </source>
</evidence>
<dbReference type="InterPro" id="IPR007015">
    <property type="entry name" value="DNA_pol_V/MYBBP1A"/>
</dbReference>
<evidence type="ECO:0008006" key="7">
    <source>
        <dbReference type="Google" id="ProtNLM"/>
    </source>
</evidence>
<protein>
    <recommendedName>
        <fullName evidence="7">Myb-binding protein 1A</fullName>
    </recommendedName>
</protein>
<dbReference type="GO" id="GO:0003714">
    <property type="term" value="F:transcription corepressor activity"/>
    <property type="evidence" value="ECO:0007669"/>
    <property type="project" value="TreeGrafter"/>
</dbReference>
<evidence type="ECO:0000313" key="5">
    <source>
        <dbReference type="EnsemblMetazoa" id="XP_014256297.1"/>
    </source>
</evidence>
<keyword evidence="3" id="KW-0539">Nucleus</keyword>